<evidence type="ECO:0000313" key="2">
    <source>
        <dbReference type="Proteomes" id="UP000789901"/>
    </source>
</evidence>
<gene>
    <name evidence="1" type="ORF">GMARGA_LOCUS29823</name>
</gene>
<sequence length="92" mass="10555">MWDVLYGHCITNYYKLNDASEIRQETMQIFEGKTPPINKEASQFLREFNEKMLIMTSNAISEDVKIVVTATIRTTIEIATLPIADSVKKIDE</sequence>
<proteinExistence type="predicted"/>
<feature type="non-terminal residue" evidence="1">
    <location>
        <position position="92"/>
    </location>
</feature>
<accession>A0ABN7WDW1</accession>
<name>A0ABN7WDW1_GIGMA</name>
<reference evidence="1 2" key="1">
    <citation type="submission" date="2021-06" db="EMBL/GenBank/DDBJ databases">
        <authorList>
            <person name="Kallberg Y."/>
            <person name="Tangrot J."/>
            <person name="Rosling A."/>
        </authorList>
    </citation>
    <scope>NUCLEOTIDE SEQUENCE [LARGE SCALE GENOMIC DNA]</scope>
    <source>
        <strain evidence="1 2">120-4 pot B 10/14</strain>
    </source>
</reference>
<organism evidence="1 2">
    <name type="scientific">Gigaspora margarita</name>
    <dbReference type="NCBI Taxonomy" id="4874"/>
    <lineage>
        <taxon>Eukaryota</taxon>
        <taxon>Fungi</taxon>
        <taxon>Fungi incertae sedis</taxon>
        <taxon>Mucoromycota</taxon>
        <taxon>Glomeromycotina</taxon>
        <taxon>Glomeromycetes</taxon>
        <taxon>Diversisporales</taxon>
        <taxon>Gigasporaceae</taxon>
        <taxon>Gigaspora</taxon>
    </lineage>
</organism>
<evidence type="ECO:0000313" key="1">
    <source>
        <dbReference type="EMBL" id="CAG8828829.1"/>
    </source>
</evidence>
<protein>
    <submittedName>
        <fullName evidence="1">32023_t:CDS:1</fullName>
    </submittedName>
</protein>
<comment type="caution">
    <text evidence="1">The sequence shown here is derived from an EMBL/GenBank/DDBJ whole genome shotgun (WGS) entry which is preliminary data.</text>
</comment>
<dbReference type="Proteomes" id="UP000789901">
    <property type="component" value="Unassembled WGS sequence"/>
</dbReference>
<keyword evidence="2" id="KW-1185">Reference proteome</keyword>
<dbReference type="EMBL" id="CAJVQB010040812">
    <property type="protein sequence ID" value="CAG8828829.1"/>
    <property type="molecule type" value="Genomic_DNA"/>
</dbReference>